<dbReference type="Gene3D" id="1.10.260.50">
    <property type="match status" value="1"/>
</dbReference>
<evidence type="ECO:0000256" key="6">
    <source>
        <dbReference type="ARBA" id="ARBA00022723"/>
    </source>
</evidence>
<evidence type="ECO:0000256" key="4">
    <source>
        <dbReference type="ARBA" id="ARBA00013558"/>
    </source>
</evidence>
<dbReference type="GO" id="GO:0046872">
    <property type="term" value="F:metal ion binding"/>
    <property type="evidence" value="ECO:0007669"/>
    <property type="project" value="UniProtKB-KW"/>
</dbReference>
<dbReference type="Gene3D" id="3.90.1150.10">
    <property type="entry name" value="Aspartate Aminotransferase, domain 1"/>
    <property type="match status" value="1"/>
</dbReference>
<comment type="cofactor">
    <cofactor evidence="1">
        <name>pyridoxal 5'-phosphate</name>
        <dbReference type="ChEBI" id="CHEBI:597326"/>
    </cofactor>
</comment>
<keyword evidence="9" id="KW-0411">Iron-sulfur</keyword>
<dbReference type="GO" id="GO:0031071">
    <property type="term" value="F:cysteine desulfurase activity"/>
    <property type="evidence" value="ECO:0007669"/>
    <property type="project" value="UniProtKB-EC"/>
</dbReference>
<name>A0A7X5F176_9HYPH</name>
<dbReference type="PANTHER" id="PTHR11601:SF34">
    <property type="entry name" value="CYSTEINE DESULFURASE"/>
    <property type="match status" value="1"/>
</dbReference>
<keyword evidence="7" id="KW-0663">Pyridoxal phosphate</keyword>
<evidence type="ECO:0000256" key="10">
    <source>
        <dbReference type="ARBA" id="ARBA00050776"/>
    </source>
</evidence>
<dbReference type="PIRSF" id="PIRSF005572">
    <property type="entry name" value="NifS"/>
    <property type="match status" value="1"/>
</dbReference>
<dbReference type="Pfam" id="PF00266">
    <property type="entry name" value="Aminotran_5"/>
    <property type="match status" value="1"/>
</dbReference>
<dbReference type="GO" id="GO:0051536">
    <property type="term" value="F:iron-sulfur cluster binding"/>
    <property type="evidence" value="ECO:0007669"/>
    <property type="project" value="UniProtKB-KW"/>
</dbReference>
<evidence type="ECO:0000256" key="7">
    <source>
        <dbReference type="ARBA" id="ARBA00022898"/>
    </source>
</evidence>
<comment type="caution">
    <text evidence="11">The sequence shown here is derived from an EMBL/GenBank/DDBJ whole genome shotgun (WGS) entry which is preliminary data.</text>
</comment>
<dbReference type="InterPro" id="IPR015422">
    <property type="entry name" value="PyrdxlP-dep_Trfase_small"/>
</dbReference>
<evidence type="ECO:0000256" key="1">
    <source>
        <dbReference type="ARBA" id="ARBA00001933"/>
    </source>
</evidence>
<evidence type="ECO:0000256" key="2">
    <source>
        <dbReference type="ARBA" id="ARBA00003120"/>
    </source>
</evidence>
<reference evidence="12" key="1">
    <citation type="submission" date="2020-01" db="EMBL/GenBank/DDBJ databases">
        <authorList>
            <person name="Fang Y."/>
            <person name="Sun R."/>
            <person name="Nie L."/>
            <person name="He J."/>
            <person name="Hao L."/>
            <person name="Wang L."/>
            <person name="Su S."/>
            <person name="Lv E."/>
            <person name="Zhang Z."/>
            <person name="Xie R."/>
            <person name="Liu H."/>
        </authorList>
    </citation>
    <scope>NUCLEOTIDE SEQUENCE [LARGE SCALE GENOMIC DNA]</scope>
    <source>
        <strain evidence="12">XCT-53</strain>
    </source>
</reference>
<evidence type="ECO:0000313" key="11">
    <source>
        <dbReference type="EMBL" id="NBN77913.1"/>
    </source>
</evidence>
<proteinExistence type="inferred from homology"/>
<dbReference type="RefSeq" id="WP_161673040.1">
    <property type="nucleotide sequence ID" value="NZ_JAABLP010000001.1"/>
</dbReference>
<dbReference type="Gene3D" id="3.40.640.10">
    <property type="entry name" value="Type I PLP-dependent aspartate aminotransferase-like (Major domain)"/>
    <property type="match status" value="1"/>
</dbReference>
<evidence type="ECO:0000256" key="8">
    <source>
        <dbReference type="ARBA" id="ARBA00023004"/>
    </source>
</evidence>
<dbReference type="EMBL" id="JAABLQ010000001">
    <property type="protein sequence ID" value="NBN77913.1"/>
    <property type="molecule type" value="Genomic_DNA"/>
</dbReference>
<organism evidence="11 12">
    <name type="scientific">Pannonibacter tanglangensis</name>
    <dbReference type="NCBI Taxonomy" id="2750084"/>
    <lineage>
        <taxon>Bacteria</taxon>
        <taxon>Pseudomonadati</taxon>
        <taxon>Pseudomonadota</taxon>
        <taxon>Alphaproteobacteria</taxon>
        <taxon>Hyphomicrobiales</taxon>
        <taxon>Stappiaceae</taxon>
        <taxon>Pannonibacter</taxon>
    </lineage>
</organism>
<dbReference type="GO" id="GO:0008483">
    <property type="term" value="F:transaminase activity"/>
    <property type="evidence" value="ECO:0007669"/>
    <property type="project" value="UniProtKB-KW"/>
</dbReference>
<sequence length="389" mass="40065">MTLAAERLYLDHNATAPLRPQARAAMIEALDVAGNPSSVHGDGRRARGIVEGAREALAALCGVKARSVIFTGGATEANALALSPAWHDASGPVYPDRLIMSAVEHPSVRSGGRFPPRQIRTLEVDRDGRVDLDHLDRLLAEGGTPLVSVMAANNETGVIQPLAEIGARVAAVGGLFHVDAVQAAGRLALTPKDWHASAISLSAHKMGGPQGVGALVLSSSAVAPSALLVGGGQEHHRRAGTENVAGIAGFGAAARALADSSAEISRLAGLRALLEHGLRHICSDSIIFGADVERLANTVCFAVPGVPAELALIACDLKGVSLSSGSACSSGKVGVSHVLSAMGVEEDLARCALRLSLGWTSTEADVARFLDLWREVAGRLNPASVHRAA</sequence>
<dbReference type="InterPro" id="IPR015421">
    <property type="entry name" value="PyrdxlP-dep_Trfase_major"/>
</dbReference>
<dbReference type="InterPro" id="IPR000192">
    <property type="entry name" value="Aminotrans_V_dom"/>
</dbReference>
<comment type="function">
    <text evidence="2">Catalyzes the removal of elemental sulfur atoms from cysteine to produce alanine. Seems to participate in the biosynthesis of the nitrogenase metalloclusters by providing the inorganic sulfur required for the Fe-S core formation.</text>
</comment>
<dbReference type="SUPFAM" id="SSF53383">
    <property type="entry name" value="PLP-dependent transferases"/>
    <property type="match status" value="1"/>
</dbReference>
<protein>
    <recommendedName>
        <fullName evidence="4">Cysteine desulfurase</fullName>
    </recommendedName>
</protein>
<evidence type="ECO:0000313" key="12">
    <source>
        <dbReference type="Proteomes" id="UP000586722"/>
    </source>
</evidence>
<dbReference type="InterPro" id="IPR016454">
    <property type="entry name" value="Cysteine_dSase"/>
</dbReference>
<dbReference type="Proteomes" id="UP000586722">
    <property type="component" value="Unassembled WGS sequence"/>
</dbReference>
<comment type="similarity">
    <text evidence="3">Belongs to the class-V pyridoxal-phosphate-dependent aminotransferase family. NifS/IscS subfamily.</text>
</comment>
<evidence type="ECO:0000256" key="5">
    <source>
        <dbReference type="ARBA" id="ARBA00022679"/>
    </source>
</evidence>
<keyword evidence="11" id="KW-0032">Aminotransferase</keyword>
<comment type="catalytic activity">
    <reaction evidence="10">
        <text>(sulfur carrier)-H + L-cysteine = (sulfur carrier)-SH + L-alanine</text>
        <dbReference type="Rhea" id="RHEA:43892"/>
        <dbReference type="Rhea" id="RHEA-COMP:14737"/>
        <dbReference type="Rhea" id="RHEA-COMP:14739"/>
        <dbReference type="ChEBI" id="CHEBI:29917"/>
        <dbReference type="ChEBI" id="CHEBI:35235"/>
        <dbReference type="ChEBI" id="CHEBI:57972"/>
        <dbReference type="ChEBI" id="CHEBI:64428"/>
        <dbReference type="EC" id="2.8.1.7"/>
    </reaction>
</comment>
<keyword evidence="6" id="KW-0479">Metal-binding</keyword>
<dbReference type="InterPro" id="IPR015424">
    <property type="entry name" value="PyrdxlP-dep_Trfase"/>
</dbReference>
<dbReference type="AlphaFoldDB" id="A0A7X5F176"/>
<keyword evidence="8" id="KW-0408">Iron</keyword>
<keyword evidence="12" id="KW-1185">Reference proteome</keyword>
<evidence type="ECO:0000256" key="9">
    <source>
        <dbReference type="ARBA" id="ARBA00023014"/>
    </source>
</evidence>
<dbReference type="PANTHER" id="PTHR11601">
    <property type="entry name" value="CYSTEINE DESULFURYLASE FAMILY MEMBER"/>
    <property type="match status" value="1"/>
</dbReference>
<keyword evidence="5" id="KW-0808">Transferase</keyword>
<accession>A0A7X5F176</accession>
<evidence type="ECO:0000256" key="3">
    <source>
        <dbReference type="ARBA" id="ARBA00006490"/>
    </source>
</evidence>
<gene>
    <name evidence="11" type="ORF">GWI72_06480</name>
</gene>